<proteinExistence type="predicted"/>
<name>X6LRE7_RETFI</name>
<dbReference type="AlphaFoldDB" id="X6LRE7"/>
<organism evidence="2 3">
    <name type="scientific">Reticulomyxa filosa</name>
    <dbReference type="NCBI Taxonomy" id="46433"/>
    <lineage>
        <taxon>Eukaryota</taxon>
        <taxon>Sar</taxon>
        <taxon>Rhizaria</taxon>
        <taxon>Retaria</taxon>
        <taxon>Foraminifera</taxon>
        <taxon>Monothalamids</taxon>
        <taxon>Reticulomyxidae</taxon>
        <taxon>Reticulomyxa</taxon>
    </lineage>
</organism>
<feature type="region of interest" description="Disordered" evidence="1">
    <location>
        <begin position="127"/>
        <end position="155"/>
    </location>
</feature>
<comment type="caution">
    <text evidence="2">The sequence shown here is derived from an EMBL/GenBank/DDBJ whole genome shotgun (WGS) entry which is preliminary data.</text>
</comment>
<evidence type="ECO:0000313" key="3">
    <source>
        <dbReference type="Proteomes" id="UP000023152"/>
    </source>
</evidence>
<evidence type="ECO:0008006" key="4">
    <source>
        <dbReference type="Google" id="ProtNLM"/>
    </source>
</evidence>
<dbReference type="Proteomes" id="UP000023152">
    <property type="component" value="Unassembled WGS sequence"/>
</dbReference>
<evidence type="ECO:0000313" key="2">
    <source>
        <dbReference type="EMBL" id="ETO04209.1"/>
    </source>
</evidence>
<reference evidence="2 3" key="1">
    <citation type="journal article" date="2013" name="Curr. Biol.">
        <title>The Genome of the Foraminiferan Reticulomyxa filosa.</title>
        <authorList>
            <person name="Glockner G."/>
            <person name="Hulsmann N."/>
            <person name="Schleicher M."/>
            <person name="Noegel A.A."/>
            <person name="Eichinger L."/>
            <person name="Gallinger C."/>
            <person name="Pawlowski J."/>
            <person name="Sierra R."/>
            <person name="Euteneuer U."/>
            <person name="Pillet L."/>
            <person name="Moustafa A."/>
            <person name="Platzer M."/>
            <person name="Groth M."/>
            <person name="Szafranski K."/>
            <person name="Schliwa M."/>
        </authorList>
    </citation>
    <scope>NUCLEOTIDE SEQUENCE [LARGE SCALE GENOMIC DNA]</scope>
</reference>
<dbReference type="EMBL" id="ASPP01029688">
    <property type="protein sequence ID" value="ETO04209.1"/>
    <property type="molecule type" value="Genomic_DNA"/>
</dbReference>
<accession>X6LRE7</accession>
<gene>
    <name evidence="2" type="ORF">RFI_33190</name>
</gene>
<feature type="compositionally biased region" description="Basic and acidic residues" evidence="1">
    <location>
        <begin position="127"/>
        <end position="142"/>
    </location>
</feature>
<sequence>MDRSTISAWLAINKLSYIEETFLEREISLEELVEFNNEELRDFAKELKLDALATKRFVKAIEDQKVLGMGSHKPKTKGNPALQMPKKMEKQASEVSMVSDEVAPAFNFMDIPEGMVGEIDKEVEGGNDEIHEGEHEEDKGIPREQFVPGEIKIKG</sequence>
<protein>
    <recommendedName>
        <fullName evidence="4">SAM domain-containing protein</fullName>
    </recommendedName>
</protein>
<feature type="region of interest" description="Disordered" evidence="1">
    <location>
        <begin position="68"/>
        <end position="96"/>
    </location>
</feature>
<evidence type="ECO:0000256" key="1">
    <source>
        <dbReference type="SAM" id="MobiDB-lite"/>
    </source>
</evidence>
<keyword evidence="3" id="KW-1185">Reference proteome</keyword>